<keyword evidence="11" id="KW-1185">Reference proteome</keyword>
<evidence type="ECO:0000256" key="6">
    <source>
        <dbReference type="ARBA" id="ARBA00023239"/>
    </source>
</evidence>
<reference evidence="10 11" key="1">
    <citation type="submission" date="2021-02" db="EMBL/GenBank/DDBJ databases">
        <authorList>
            <person name="Lee D.-H."/>
        </authorList>
    </citation>
    <scope>NUCLEOTIDE SEQUENCE [LARGE SCALE GENOMIC DNA]</scope>
    <source>
        <strain evidence="10 11">MMS20-R2-29</strain>
    </source>
</reference>
<dbReference type="CDD" id="cd04724">
    <property type="entry name" value="Tryptophan_synthase_alpha"/>
    <property type="match status" value="1"/>
</dbReference>
<accession>A0ABS2J488</accession>
<evidence type="ECO:0000313" key="11">
    <source>
        <dbReference type="Proteomes" id="UP000809587"/>
    </source>
</evidence>
<keyword evidence="6 8" id="KW-0456">Lyase</keyword>
<comment type="catalytic activity">
    <reaction evidence="7 8">
        <text>(1S,2R)-1-C-(indol-3-yl)glycerol 3-phosphate + L-serine = D-glyceraldehyde 3-phosphate + L-tryptophan + H2O</text>
        <dbReference type="Rhea" id="RHEA:10532"/>
        <dbReference type="ChEBI" id="CHEBI:15377"/>
        <dbReference type="ChEBI" id="CHEBI:33384"/>
        <dbReference type="ChEBI" id="CHEBI:57912"/>
        <dbReference type="ChEBI" id="CHEBI:58866"/>
        <dbReference type="ChEBI" id="CHEBI:59776"/>
        <dbReference type="EC" id="4.2.1.20"/>
    </reaction>
</comment>
<evidence type="ECO:0000256" key="4">
    <source>
        <dbReference type="ARBA" id="ARBA00022822"/>
    </source>
</evidence>
<dbReference type="InterPro" id="IPR013785">
    <property type="entry name" value="Aldolase_TIM"/>
</dbReference>
<gene>
    <name evidence="8" type="primary">trpA</name>
    <name evidence="10" type="ORF">JQN84_02245</name>
</gene>
<name>A0ABS2J488_9ACTN</name>
<evidence type="ECO:0000256" key="1">
    <source>
        <dbReference type="ARBA" id="ARBA00004733"/>
    </source>
</evidence>
<dbReference type="Gene3D" id="3.20.20.70">
    <property type="entry name" value="Aldolase class I"/>
    <property type="match status" value="1"/>
</dbReference>
<comment type="pathway">
    <text evidence="1 8">Amino-acid biosynthesis; L-tryptophan biosynthesis; L-tryptophan from chorismate: step 5/5.</text>
</comment>
<proteinExistence type="inferred from homology"/>
<comment type="subunit">
    <text evidence="2 8">Tetramer of two alpha and two beta chains.</text>
</comment>
<sequence length="268" mass="27264">MSRTLSAARAQGRAALIGYLPVGFPTVAGSIAAMEAMVEAGVEVVEVGLPYSDPAMDGPVIQHAVDVALAGGTVTPHVFEAVEAVTAAGAAAVCMTYWNPVERYGVDRFAEELATAGGCGLIIPDLIPEEADRSGWTAASDAYQLDRIYLVAQTSTAGRLARTATASRGFVYAAALMGVTGTGGASAEAAQALVSRVRTVTDTPVCVGLGVSTGAQAARIAGYADGVIVGAGFVRRLIDNEDPGARLHAVRGFAGELATSIRDARVPA</sequence>
<evidence type="ECO:0000313" key="10">
    <source>
        <dbReference type="EMBL" id="MBM7081368.1"/>
    </source>
</evidence>
<dbReference type="Proteomes" id="UP000809587">
    <property type="component" value="Unassembled WGS sequence"/>
</dbReference>
<dbReference type="EMBL" id="JAFEUO010000001">
    <property type="protein sequence ID" value="MBM7081368.1"/>
    <property type="molecule type" value="Genomic_DNA"/>
</dbReference>
<keyword evidence="3 8" id="KW-0028">Amino-acid biosynthesis</keyword>
<evidence type="ECO:0000256" key="9">
    <source>
        <dbReference type="RuleBase" id="RU003662"/>
    </source>
</evidence>
<dbReference type="InterPro" id="IPR002028">
    <property type="entry name" value="Trp_synthase_suA"/>
</dbReference>
<dbReference type="InterPro" id="IPR011060">
    <property type="entry name" value="RibuloseP-bd_barrel"/>
</dbReference>
<comment type="similarity">
    <text evidence="8 9">Belongs to the TrpA family.</text>
</comment>
<keyword evidence="5 8" id="KW-0057">Aromatic amino acid biosynthesis</keyword>
<comment type="function">
    <text evidence="8">The alpha subunit is responsible for the aldol cleavage of indoleglycerol phosphate to indole and glyceraldehyde 3-phosphate.</text>
</comment>
<evidence type="ECO:0000256" key="5">
    <source>
        <dbReference type="ARBA" id="ARBA00023141"/>
    </source>
</evidence>
<dbReference type="PANTHER" id="PTHR43406">
    <property type="entry name" value="TRYPTOPHAN SYNTHASE, ALPHA CHAIN"/>
    <property type="match status" value="1"/>
</dbReference>
<dbReference type="EC" id="4.2.1.20" evidence="8"/>
<evidence type="ECO:0000256" key="8">
    <source>
        <dbReference type="HAMAP-Rule" id="MF_00131"/>
    </source>
</evidence>
<dbReference type="HAMAP" id="MF_00131">
    <property type="entry name" value="Trp_synth_alpha"/>
    <property type="match status" value="1"/>
</dbReference>
<dbReference type="GO" id="GO:0004834">
    <property type="term" value="F:tryptophan synthase activity"/>
    <property type="evidence" value="ECO:0007669"/>
    <property type="project" value="UniProtKB-EC"/>
</dbReference>
<keyword evidence="4 8" id="KW-0822">Tryptophan biosynthesis</keyword>
<dbReference type="Pfam" id="PF00290">
    <property type="entry name" value="Trp_syntA"/>
    <property type="match status" value="1"/>
</dbReference>
<dbReference type="NCBIfam" id="TIGR00262">
    <property type="entry name" value="trpA"/>
    <property type="match status" value="1"/>
</dbReference>
<feature type="active site" description="Proton acceptor" evidence="8">
    <location>
        <position position="57"/>
    </location>
</feature>
<organism evidence="10 11">
    <name type="scientific">Micromonospora humidisoli</name>
    <dbReference type="NCBI Taxonomy" id="2807622"/>
    <lineage>
        <taxon>Bacteria</taxon>
        <taxon>Bacillati</taxon>
        <taxon>Actinomycetota</taxon>
        <taxon>Actinomycetes</taxon>
        <taxon>Micromonosporales</taxon>
        <taxon>Micromonosporaceae</taxon>
        <taxon>Micromonospora</taxon>
    </lineage>
</organism>
<evidence type="ECO:0000256" key="7">
    <source>
        <dbReference type="ARBA" id="ARBA00049047"/>
    </source>
</evidence>
<dbReference type="PANTHER" id="PTHR43406:SF1">
    <property type="entry name" value="TRYPTOPHAN SYNTHASE ALPHA CHAIN, CHLOROPLASTIC"/>
    <property type="match status" value="1"/>
</dbReference>
<protein>
    <recommendedName>
        <fullName evidence="8">Tryptophan synthase alpha chain</fullName>
        <ecNumber evidence="8">4.2.1.20</ecNumber>
    </recommendedName>
</protein>
<dbReference type="SUPFAM" id="SSF51366">
    <property type="entry name" value="Ribulose-phoshate binding barrel"/>
    <property type="match status" value="1"/>
</dbReference>
<evidence type="ECO:0000256" key="2">
    <source>
        <dbReference type="ARBA" id="ARBA00011270"/>
    </source>
</evidence>
<comment type="caution">
    <text evidence="10">The sequence shown here is derived from an EMBL/GenBank/DDBJ whole genome shotgun (WGS) entry which is preliminary data.</text>
</comment>
<evidence type="ECO:0000256" key="3">
    <source>
        <dbReference type="ARBA" id="ARBA00022605"/>
    </source>
</evidence>
<feature type="active site" description="Proton acceptor" evidence="8">
    <location>
        <position position="46"/>
    </location>
</feature>